<dbReference type="EMBL" id="CP038799">
    <property type="protein sequence ID" value="QIV81003.1"/>
    <property type="molecule type" value="Genomic_DNA"/>
</dbReference>
<evidence type="ECO:0000256" key="6">
    <source>
        <dbReference type="ARBA" id="ARBA00022679"/>
    </source>
</evidence>
<feature type="domain" description="O-acyltransferase WSD1 C-terminal" evidence="13">
    <location>
        <begin position="304"/>
        <end position="448"/>
    </location>
</feature>
<dbReference type="GO" id="GO:0004144">
    <property type="term" value="F:diacylglycerol O-acyltransferase activity"/>
    <property type="evidence" value="ECO:0007669"/>
    <property type="project" value="UniProtKB-EC"/>
</dbReference>
<evidence type="ECO:0000256" key="8">
    <source>
        <dbReference type="ARBA" id="ARBA00023098"/>
    </source>
</evidence>
<evidence type="ECO:0000313" key="14">
    <source>
        <dbReference type="EMBL" id="QIV81003.1"/>
    </source>
</evidence>
<dbReference type="GO" id="GO:0001666">
    <property type="term" value="P:response to hypoxia"/>
    <property type="evidence" value="ECO:0007669"/>
    <property type="project" value="TreeGrafter"/>
</dbReference>
<evidence type="ECO:0000256" key="9">
    <source>
        <dbReference type="ARBA" id="ARBA00023315"/>
    </source>
</evidence>
<evidence type="ECO:0000256" key="7">
    <source>
        <dbReference type="ARBA" id="ARBA00022798"/>
    </source>
</evidence>
<dbReference type="GO" id="GO:0005886">
    <property type="term" value="C:plasma membrane"/>
    <property type="evidence" value="ECO:0007669"/>
    <property type="project" value="TreeGrafter"/>
</dbReference>
<comment type="pathway">
    <text evidence="1 11">Glycerolipid metabolism; triacylglycerol biosynthesis.</text>
</comment>
<evidence type="ECO:0000259" key="12">
    <source>
        <dbReference type="Pfam" id="PF03007"/>
    </source>
</evidence>
<keyword evidence="9 11" id="KW-0012">Acyltransferase</keyword>
<proteinExistence type="inferred from homology"/>
<dbReference type="InterPro" id="IPR004255">
    <property type="entry name" value="O-acyltransferase_WSD1_N"/>
</dbReference>
<dbReference type="EC" id="2.3.1.20" evidence="4 11"/>
<organism evidence="14 15">
    <name type="scientific">Mycolicibacterium frederiksbergense</name>
    <dbReference type="NCBI Taxonomy" id="117567"/>
    <lineage>
        <taxon>Bacteria</taxon>
        <taxon>Bacillati</taxon>
        <taxon>Actinomycetota</taxon>
        <taxon>Actinomycetes</taxon>
        <taxon>Mycobacteriales</taxon>
        <taxon>Mycobacteriaceae</taxon>
        <taxon>Mycolicibacterium</taxon>
    </lineage>
</organism>
<dbReference type="InterPro" id="IPR014292">
    <property type="entry name" value="Acyl_transf_WS/DGAT"/>
</dbReference>
<feature type="domain" description="O-acyltransferase WSD1-like N-terminal" evidence="12">
    <location>
        <begin position="4"/>
        <end position="261"/>
    </location>
</feature>
<evidence type="ECO:0000256" key="2">
    <source>
        <dbReference type="ARBA" id="ARBA00005189"/>
    </source>
</evidence>
<evidence type="ECO:0000256" key="4">
    <source>
        <dbReference type="ARBA" id="ARBA00013244"/>
    </source>
</evidence>
<keyword evidence="8 11" id="KW-0443">Lipid metabolism</keyword>
<dbReference type="PANTHER" id="PTHR31650:SF1">
    <property type="entry name" value="WAX ESTER SYNTHASE_DIACYLGLYCEROL ACYLTRANSFERASE 4-RELATED"/>
    <property type="match status" value="1"/>
</dbReference>
<keyword evidence="6 11" id="KW-0808">Transferase</keyword>
<evidence type="ECO:0000313" key="15">
    <source>
        <dbReference type="Proteomes" id="UP000501849"/>
    </source>
</evidence>
<evidence type="ECO:0000256" key="11">
    <source>
        <dbReference type="RuleBase" id="RU361241"/>
    </source>
</evidence>
<dbReference type="UniPathway" id="UPA00282"/>
<evidence type="ECO:0000259" key="13">
    <source>
        <dbReference type="Pfam" id="PF06974"/>
    </source>
</evidence>
<keyword evidence="15" id="KW-1185">Reference proteome</keyword>
<dbReference type="InterPro" id="IPR045034">
    <property type="entry name" value="O-acyltransferase_WSD1-like"/>
</dbReference>
<dbReference type="NCBIfam" id="TIGR02946">
    <property type="entry name" value="acyl_WS_DGAT"/>
    <property type="match status" value="1"/>
</dbReference>
<dbReference type="GO" id="GO:0051701">
    <property type="term" value="P:biological process involved in interaction with host"/>
    <property type="evidence" value="ECO:0007669"/>
    <property type="project" value="TreeGrafter"/>
</dbReference>
<dbReference type="Pfam" id="PF03007">
    <property type="entry name" value="WS_DGAT_cat"/>
    <property type="match status" value="1"/>
</dbReference>
<keyword evidence="5 11" id="KW-0444">Lipid biosynthesis</keyword>
<dbReference type="RefSeq" id="WP_168141656.1">
    <property type="nucleotide sequence ID" value="NZ_CBCSDT010000024.1"/>
</dbReference>
<comment type="catalytic activity">
    <reaction evidence="10 11">
        <text>an acyl-CoA + a 1,2-diacyl-sn-glycerol = a triacyl-sn-glycerol + CoA</text>
        <dbReference type="Rhea" id="RHEA:10868"/>
        <dbReference type="ChEBI" id="CHEBI:17815"/>
        <dbReference type="ChEBI" id="CHEBI:57287"/>
        <dbReference type="ChEBI" id="CHEBI:58342"/>
        <dbReference type="ChEBI" id="CHEBI:64615"/>
        <dbReference type="EC" id="2.3.1.20"/>
    </reaction>
</comment>
<accession>A0A6H0S0L2</accession>
<dbReference type="PANTHER" id="PTHR31650">
    <property type="entry name" value="O-ACYLTRANSFERASE (WSD1-LIKE) FAMILY PROTEIN"/>
    <property type="match status" value="1"/>
</dbReference>
<gene>
    <name evidence="14" type="ORF">EXE63_09000</name>
</gene>
<dbReference type="GO" id="GO:0019432">
    <property type="term" value="P:triglyceride biosynthetic process"/>
    <property type="evidence" value="ECO:0007669"/>
    <property type="project" value="UniProtKB-UniPathway"/>
</dbReference>
<evidence type="ECO:0000256" key="5">
    <source>
        <dbReference type="ARBA" id="ARBA00022516"/>
    </source>
</evidence>
<dbReference type="KEGG" id="mfre:EXE63_09000"/>
<dbReference type="InterPro" id="IPR009721">
    <property type="entry name" value="O-acyltransferase_WSD1_C"/>
</dbReference>
<dbReference type="AlphaFoldDB" id="A0A6H0S0L2"/>
<dbReference type="Proteomes" id="UP000501849">
    <property type="component" value="Chromosome"/>
</dbReference>
<dbReference type="GO" id="GO:0071731">
    <property type="term" value="P:response to nitric oxide"/>
    <property type="evidence" value="ECO:0007669"/>
    <property type="project" value="TreeGrafter"/>
</dbReference>
<reference evidence="14 15" key="1">
    <citation type="submission" date="2019-04" db="EMBL/GenBank/DDBJ databases">
        <title>Draft, Whole-Genome Sequence of the Anthracene-degrading Mycobacterium frederiksbergense LB501T, Isolated from a Polycyclic Aromatic Hydrocarbon (PAH)-Contaminated Soil.</title>
        <authorList>
            <person name="Augelletti F."/>
        </authorList>
    </citation>
    <scope>NUCLEOTIDE SEQUENCE [LARGE SCALE GENOMIC DNA]</scope>
    <source>
        <strain evidence="14 15">LB 501T</strain>
    </source>
</reference>
<name>A0A6H0S0L2_9MYCO</name>
<dbReference type="SUPFAM" id="SSF52777">
    <property type="entry name" value="CoA-dependent acyltransferases"/>
    <property type="match status" value="1"/>
</dbReference>
<protein>
    <recommendedName>
        <fullName evidence="4 11">Diacylglycerol O-acyltransferase</fullName>
        <ecNumber evidence="4 11">2.3.1.20</ecNumber>
    </recommendedName>
</protein>
<sequence length="484" mass="52122">MARLNTLDAGFLDAEDADPHVSLAVGAVSVLNGPIPDHDQLVAAISDRISAIPRLRQVVRRQPFDLLAPEWVDDPAPDSAHHIRRAALPHPGDDAALFRFTAEAMEPRLDRERPLWQCWIIEGLAEGRWALLMKVHHCIGDGIATMHMLAGLSDGGEGETFVSAIRAAHADTPVAPAPPALTLNPLRWARSAWDTASAVTAAAALTVGGTVQIIDGLLRSGPGSTLNGPVTTMRRYSAVQVPLVDVASVSQAFDVTLNDVALSAITDSFRSALKRRGEVPHHRALRTLVPVSVRSSEAMDRVDNRVSVMLPYLPVDEPDLVEQLHTVHRRMARAKSGGQRQAGSSAVSALNLVPFALASRAIRMLTALPQRGIVTLATNVPGPQHHLRVLGREVVRMLPVPPVALRLRAAVAILSYGEDLFFGITTDFDAFPDVDDLADGIGRALAHLTAVARHPRPGRPALALLDFRTTERSDDNRSAVKGTR</sequence>
<keyword evidence="7 11" id="KW-0319">Glycerol metabolism</keyword>
<dbReference type="InterPro" id="IPR023213">
    <property type="entry name" value="CAT-like_dom_sf"/>
</dbReference>
<dbReference type="GO" id="GO:0006071">
    <property type="term" value="P:glycerol metabolic process"/>
    <property type="evidence" value="ECO:0007669"/>
    <property type="project" value="UniProtKB-KW"/>
</dbReference>
<evidence type="ECO:0000256" key="10">
    <source>
        <dbReference type="ARBA" id="ARBA00048109"/>
    </source>
</evidence>
<dbReference type="Pfam" id="PF06974">
    <property type="entry name" value="WS_DGAT_C"/>
    <property type="match status" value="1"/>
</dbReference>
<comment type="pathway">
    <text evidence="2">Lipid metabolism.</text>
</comment>
<dbReference type="Gene3D" id="3.30.559.10">
    <property type="entry name" value="Chloramphenicol acetyltransferase-like domain"/>
    <property type="match status" value="1"/>
</dbReference>
<evidence type="ECO:0000256" key="3">
    <source>
        <dbReference type="ARBA" id="ARBA00009587"/>
    </source>
</evidence>
<evidence type="ECO:0000256" key="1">
    <source>
        <dbReference type="ARBA" id="ARBA00004771"/>
    </source>
</evidence>
<comment type="similarity">
    <text evidence="3 11">Belongs to the long-chain O-acyltransferase family.</text>
</comment>